<dbReference type="EMBL" id="JAGRRH010000016">
    <property type="protein sequence ID" value="KAG7353497.1"/>
    <property type="molecule type" value="Genomic_DNA"/>
</dbReference>
<keyword evidence="4" id="KW-1185">Reference proteome</keyword>
<evidence type="ECO:0000256" key="2">
    <source>
        <dbReference type="SAM" id="SignalP"/>
    </source>
</evidence>
<name>A0A9K3L179_9STRA</name>
<evidence type="ECO:0000313" key="4">
    <source>
        <dbReference type="Proteomes" id="UP000693970"/>
    </source>
</evidence>
<accession>A0A9K3L179</accession>
<dbReference type="Proteomes" id="UP000693970">
    <property type="component" value="Unassembled WGS sequence"/>
</dbReference>
<evidence type="ECO:0000256" key="1">
    <source>
        <dbReference type="SAM" id="Coils"/>
    </source>
</evidence>
<sequence length="257" mass="29505">MVQIPISFLTVLLLVVLLVDAISSFRLVPAVRYSSRVVIARMSLANENAILKIQKEYGQLREKLRQGLLHEGEGVDVDPIAFTQELLEKATDMVALQRYQQEEIIMEAAKELRHARSDHVLADAVQQQAHEEYEMAQEALQQLESFEDSVTGYEDRERLRDMSVAHAASHVEHDARELSLESQFQELEASEKQDRAAEFLHRLEEIEEELHDTLKAVMKFKNEHAMEEWAKNEAPKHEEFLGILNTQFNKVNGDLSS</sequence>
<reference evidence="3" key="1">
    <citation type="journal article" date="2021" name="Sci. Rep.">
        <title>Diploid genomic architecture of Nitzschia inconspicua, an elite biomass production diatom.</title>
        <authorList>
            <person name="Oliver A."/>
            <person name="Podell S."/>
            <person name="Pinowska A."/>
            <person name="Traller J.C."/>
            <person name="Smith S.R."/>
            <person name="McClure R."/>
            <person name="Beliaev A."/>
            <person name="Bohutskyi P."/>
            <person name="Hill E.A."/>
            <person name="Rabines A."/>
            <person name="Zheng H."/>
            <person name="Allen L.Z."/>
            <person name="Kuo A."/>
            <person name="Grigoriev I.V."/>
            <person name="Allen A.E."/>
            <person name="Hazlebeck D."/>
            <person name="Allen E.E."/>
        </authorList>
    </citation>
    <scope>NUCLEOTIDE SEQUENCE</scope>
    <source>
        <strain evidence="3">Hildebrandi</strain>
    </source>
</reference>
<proteinExistence type="predicted"/>
<reference evidence="3" key="2">
    <citation type="submission" date="2021-04" db="EMBL/GenBank/DDBJ databases">
        <authorList>
            <person name="Podell S."/>
        </authorList>
    </citation>
    <scope>NUCLEOTIDE SEQUENCE</scope>
    <source>
        <strain evidence="3">Hildebrandi</strain>
    </source>
</reference>
<feature type="coiled-coil region" evidence="1">
    <location>
        <begin position="126"/>
        <end position="156"/>
    </location>
</feature>
<organism evidence="3 4">
    <name type="scientific">Nitzschia inconspicua</name>
    <dbReference type="NCBI Taxonomy" id="303405"/>
    <lineage>
        <taxon>Eukaryota</taxon>
        <taxon>Sar</taxon>
        <taxon>Stramenopiles</taxon>
        <taxon>Ochrophyta</taxon>
        <taxon>Bacillariophyta</taxon>
        <taxon>Bacillariophyceae</taxon>
        <taxon>Bacillariophycidae</taxon>
        <taxon>Bacillariales</taxon>
        <taxon>Bacillariaceae</taxon>
        <taxon>Nitzschia</taxon>
    </lineage>
</organism>
<keyword evidence="1" id="KW-0175">Coiled coil</keyword>
<dbReference type="AlphaFoldDB" id="A0A9K3L179"/>
<feature type="coiled-coil region" evidence="1">
    <location>
        <begin position="189"/>
        <end position="223"/>
    </location>
</feature>
<protein>
    <submittedName>
        <fullName evidence="3">Uncharacterized protein</fullName>
    </submittedName>
</protein>
<gene>
    <name evidence="3" type="ORF">IV203_002852</name>
</gene>
<feature type="signal peptide" evidence="2">
    <location>
        <begin position="1"/>
        <end position="21"/>
    </location>
</feature>
<comment type="caution">
    <text evidence="3">The sequence shown here is derived from an EMBL/GenBank/DDBJ whole genome shotgun (WGS) entry which is preliminary data.</text>
</comment>
<keyword evidence="2" id="KW-0732">Signal</keyword>
<feature type="chain" id="PRO_5039904268" evidence="2">
    <location>
        <begin position="22"/>
        <end position="257"/>
    </location>
</feature>
<evidence type="ECO:0000313" key="3">
    <source>
        <dbReference type="EMBL" id="KAG7353497.1"/>
    </source>
</evidence>